<dbReference type="AlphaFoldDB" id="A0A017T2B0"/>
<evidence type="ECO:0008006" key="3">
    <source>
        <dbReference type="Google" id="ProtNLM"/>
    </source>
</evidence>
<dbReference type="Proteomes" id="UP000019678">
    <property type="component" value="Unassembled WGS sequence"/>
</dbReference>
<reference evidence="1 2" key="1">
    <citation type="submission" date="2013-05" db="EMBL/GenBank/DDBJ databases">
        <title>Genome assembly of Chondromyces apiculatus DSM 436.</title>
        <authorList>
            <person name="Sharma G."/>
            <person name="Khatri I."/>
            <person name="Kaur C."/>
            <person name="Mayilraj S."/>
            <person name="Subramanian S."/>
        </authorList>
    </citation>
    <scope>NUCLEOTIDE SEQUENCE [LARGE SCALE GENOMIC DNA]</scope>
    <source>
        <strain evidence="1 2">DSM 436</strain>
    </source>
</reference>
<keyword evidence="2" id="KW-1185">Reference proteome</keyword>
<dbReference type="SUPFAM" id="SSF49899">
    <property type="entry name" value="Concanavalin A-like lectins/glucanases"/>
    <property type="match status" value="3"/>
</dbReference>
<dbReference type="eggNOG" id="COG3210">
    <property type="taxonomic scope" value="Bacteria"/>
</dbReference>
<comment type="caution">
    <text evidence="1">The sequence shown here is derived from an EMBL/GenBank/DDBJ whole genome shotgun (WGS) entry which is preliminary data.</text>
</comment>
<evidence type="ECO:0000313" key="2">
    <source>
        <dbReference type="Proteomes" id="UP000019678"/>
    </source>
</evidence>
<dbReference type="Pfam" id="PF13385">
    <property type="entry name" value="Laminin_G_3"/>
    <property type="match status" value="2"/>
</dbReference>
<dbReference type="EMBL" id="ASRX01000051">
    <property type="protein sequence ID" value="EYF03102.1"/>
    <property type="molecule type" value="Genomic_DNA"/>
</dbReference>
<dbReference type="OrthoDB" id="2582440at2"/>
<dbReference type="PROSITE" id="PS51257">
    <property type="entry name" value="PROKAR_LIPOPROTEIN"/>
    <property type="match status" value="1"/>
</dbReference>
<gene>
    <name evidence="1" type="ORF">CAP_6216</name>
</gene>
<dbReference type="Gene3D" id="2.60.120.200">
    <property type="match status" value="3"/>
</dbReference>
<dbReference type="InterPro" id="IPR013320">
    <property type="entry name" value="ConA-like_dom_sf"/>
</dbReference>
<sequence length="787" mass="79517">MPTLHVRWRGDAAAAMILASLSAAGCGADPEGAVERAEDSQSAIVCAPPQDGLRLWLRADDLLLPDGGAVASWADASGQGSHASQATAGRRPTLVAAAVGGRAAVRFDGVDDRLDLALNTFAAGSFPITVIAVLRTNDADAHVVGTGSSSAGYLSTYGGALTLSGGSPTIKANNAGSGLLLGAGASAANGAPRVVAAVAQAGASALFVDGQLQGESTAATNAYGYGKSTIGASDGSSAQASRDPFAGDLAELIVHHRALSAAERSAVEQCLGARYGVPITLPPGCDGVPGSGLTRDACGVCGGDGSSCLDEAVVPDQLALWLRADDLALPDGAAVARWSDVSGQGAHASQATASRRPILDAGVIQGHAAVRFDGADDRLDLAVNTFAAASFPLTVFAVLKTTDASAHVAGTGSSSAGYLTTYGGGLTLVGGAPTLKANNAGYGLHLTAPSPIHDGAPRLVSGVARAGGSALSVGCAIEGLSGAATNAYGYGKSTLGASDGSSSDKVIDPFAGAIAELIVYRRALGDAEQAAIEDYLTGKYGLGTCVHAPPDPAITLTSSAVMFFRMNEAGPAPRADIARGLDVAPFPPDGAGISAVPAIQGLGQFVNGPGGYHFWRPSSPGMSHGGGSFTWAGWMKLASFYDSQTFVGKWNEDTGHNREYRIWYDLSSQQMRFQVSGTGGGAASETATAAHPAAIALDTFYFIEAWHDAVAGTVNLRVGTTADRGSVATVPWTGGVRVGSADLNIAAHNTCADDHLHGDIDAVGYWTRVLTEAESLRLWNGGVGYEP</sequence>
<organism evidence="1 2">
    <name type="scientific">Chondromyces apiculatus DSM 436</name>
    <dbReference type="NCBI Taxonomy" id="1192034"/>
    <lineage>
        <taxon>Bacteria</taxon>
        <taxon>Pseudomonadati</taxon>
        <taxon>Myxococcota</taxon>
        <taxon>Polyangia</taxon>
        <taxon>Polyangiales</taxon>
        <taxon>Polyangiaceae</taxon>
        <taxon>Chondromyces</taxon>
    </lineage>
</organism>
<proteinExistence type="predicted"/>
<evidence type="ECO:0000313" key="1">
    <source>
        <dbReference type="EMBL" id="EYF03102.1"/>
    </source>
</evidence>
<name>A0A017T2B0_9BACT</name>
<dbReference type="RefSeq" id="WP_081865333.1">
    <property type="nucleotide sequence ID" value="NZ_ASRX01000051.1"/>
</dbReference>
<protein>
    <recommendedName>
        <fullName evidence="3">LamG-like jellyroll fold domain-containing protein</fullName>
    </recommendedName>
</protein>
<dbReference type="eggNOG" id="COG5276">
    <property type="taxonomic scope" value="Bacteria"/>
</dbReference>
<accession>A0A017T2B0</accession>
<dbReference type="STRING" id="1192034.CAP_6216"/>